<dbReference type="InterPro" id="IPR002401">
    <property type="entry name" value="Cyt_P450_E_grp-I"/>
</dbReference>
<dbReference type="InterPro" id="IPR050665">
    <property type="entry name" value="Cytochrome_P450_Monooxygen"/>
</dbReference>
<dbReference type="CDD" id="cd20642">
    <property type="entry name" value="CYP72"/>
    <property type="match status" value="1"/>
</dbReference>
<keyword evidence="7 12" id="KW-0560">Oxidoreductase</keyword>
<evidence type="ECO:0000313" key="13">
    <source>
        <dbReference type="EMBL" id="KAL3510462.1"/>
    </source>
</evidence>
<dbReference type="EMBL" id="JBJUIK010000012">
    <property type="protein sequence ID" value="KAL3510462.1"/>
    <property type="molecule type" value="Genomic_DNA"/>
</dbReference>
<dbReference type="GO" id="GO:0004497">
    <property type="term" value="F:monooxygenase activity"/>
    <property type="evidence" value="ECO:0007669"/>
    <property type="project" value="UniProtKB-KW"/>
</dbReference>
<evidence type="ECO:0000256" key="6">
    <source>
        <dbReference type="ARBA" id="ARBA00022989"/>
    </source>
</evidence>
<keyword evidence="9 12" id="KW-0503">Monooxygenase</keyword>
<dbReference type="GO" id="GO:0016020">
    <property type="term" value="C:membrane"/>
    <property type="evidence" value="ECO:0007669"/>
    <property type="project" value="UniProtKB-SubCell"/>
</dbReference>
<evidence type="ECO:0000256" key="10">
    <source>
        <dbReference type="ARBA" id="ARBA00023136"/>
    </source>
</evidence>
<evidence type="ECO:0000256" key="2">
    <source>
        <dbReference type="ARBA" id="ARBA00010617"/>
    </source>
</evidence>
<keyword evidence="14" id="KW-1185">Reference proteome</keyword>
<keyword evidence="10" id="KW-0472">Membrane</keyword>
<dbReference type="AlphaFoldDB" id="A0ABD2YSY8"/>
<feature type="binding site" description="axial binding residue" evidence="11">
    <location>
        <position position="468"/>
    </location>
    <ligand>
        <name>heme</name>
        <dbReference type="ChEBI" id="CHEBI:30413"/>
    </ligand>
    <ligandPart>
        <name>Fe</name>
        <dbReference type="ChEBI" id="CHEBI:18248"/>
    </ligandPart>
</feature>
<reference evidence="13 14" key="1">
    <citation type="submission" date="2024-11" db="EMBL/GenBank/DDBJ databases">
        <title>A near-complete genome assembly of Cinchona calisaya.</title>
        <authorList>
            <person name="Lian D.C."/>
            <person name="Zhao X.W."/>
            <person name="Wei L."/>
        </authorList>
    </citation>
    <scope>NUCLEOTIDE SEQUENCE [LARGE SCALE GENOMIC DNA]</scope>
    <source>
        <tissue evidence="13">Nenye</tissue>
    </source>
</reference>
<sequence>MKPLENMNSLIAISCAVALLVCAWSWKVLNFLWLRPRKLEKCLRAQGLRGNSYKSLYGDFKQLVRMVDEAKTKPIDPSDDILPRIVPFFFETIKKYGRECFIWLGPNPSVIILDPVLLREIFTKNYLFPKLPSHPLSRLLGEGLAMADGDEWTKRRKIINPTFHLEKLKHMLPAFHLCASEMLSKWEESVSLQGSSEMDVWPYLETLTSDAISRTAFGSSYEEGRKIFELQKEQAEHIMTVARSFYFPGYSLLPTKRNRRMKDIGKEVEATVREIIENRMEAIKVGEASRDDLLGTLLESNLKGIEQPGNRKFGMSIKEVIEECKLFYFAGQETTSSLLVWTLILLSRHQGWQSRAREEVFRVFGRDKAHFDGLNHLKIVTMILNEVLRLYSPAVSVDRITVQETKLGKYNFPAGVQLTLPIILLHHDPEIWGDDVKEFKPDRFNEGVSNATKGQVSFFPFGWGPRLCMGQNFAMIEAKLAMAMILQRFSFELSASYTHAPYAVITLQPQHGAHLILHKL</sequence>
<dbReference type="Gene3D" id="1.10.630.10">
    <property type="entry name" value="Cytochrome P450"/>
    <property type="match status" value="1"/>
</dbReference>
<evidence type="ECO:0000256" key="1">
    <source>
        <dbReference type="ARBA" id="ARBA00004370"/>
    </source>
</evidence>
<keyword evidence="3 11" id="KW-0349">Heme</keyword>
<comment type="similarity">
    <text evidence="2 12">Belongs to the cytochrome P450 family.</text>
</comment>
<evidence type="ECO:0000256" key="7">
    <source>
        <dbReference type="ARBA" id="ARBA00023002"/>
    </source>
</evidence>
<keyword evidence="5 11" id="KW-0479">Metal-binding</keyword>
<evidence type="ECO:0000256" key="4">
    <source>
        <dbReference type="ARBA" id="ARBA00022692"/>
    </source>
</evidence>
<name>A0ABD2YSY8_9GENT</name>
<protein>
    <recommendedName>
        <fullName evidence="15">Cytochrome P450 CYP72A219-like</fullName>
    </recommendedName>
</protein>
<dbReference type="GO" id="GO:0046872">
    <property type="term" value="F:metal ion binding"/>
    <property type="evidence" value="ECO:0007669"/>
    <property type="project" value="UniProtKB-KW"/>
</dbReference>
<keyword evidence="6" id="KW-1133">Transmembrane helix</keyword>
<comment type="caution">
    <text evidence="13">The sequence shown here is derived from an EMBL/GenBank/DDBJ whole genome shotgun (WGS) entry which is preliminary data.</text>
</comment>
<keyword evidence="4" id="KW-0812">Transmembrane</keyword>
<dbReference type="GO" id="GO:0009753">
    <property type="term" value="P:response to jasmonic acid"/>
    <property type="evidence" value="ECO:0007669"/>
    <property type="project" value="UniProtKB-ARBA"/>
</dbReference>
<comment type="subcellular location">
    <subcellularLocation>
        <location evidence="1">Membrane</location>
    </subcellularLocation>
</comment>
<dbReference type="PRINTS" id="PR00463">
    <property type="entry name" value="EP450I"/>
</dbReference>
<evidence type="ECO:0008006" key="15">
    <source>
        <dbReference type="Google" id="ProtNLM"/>
    </source>
</evidence>
<evidence type="ECO:0000313" key="14">
    <source>
        <dbReference type="Proteomes" id="UP001630127"/>
    </source>
</evidence>
<evidence type="ECO:0000256" key="9">
    <source>
        <dbReference type="ARBA" id="ARBA00023033"/>
    </source>
</evidence>
<evidence type="ECO:0000256" key="3">
    <source>
        <dbReference type="ARBA" id="ARBA00022617"/>
    </source>
</evidence>
<evidence type="ECO:0000256" key="5">
    <source>
        <dbReference type="ARBA" id="ARBA00022723"/>
    </source>
</evidence>
<evidence type="ECO:0000256" key="8">
    <source>
        <dbReference type="ARBA" id="ARBA00023004"/>
    </source>
</evidence>
<dbReference type="InterPro" id="IPR036396">
    <property type="entry name" value="Cyt_P450_sf"/>
</dbReference>
<dbReference type="InterPro" id="IPR001128">
    <property type="entry name" value="Cyt_P450"/>
</dbReference>
<dbReference type="GO" id="GO:0009820">
    <property type="term" value="P:alkaloid metabolic process"/>
    <property type="evidence" value="ECO:0007669"/>
    <property type="project" value="UniProtKB-ARBA"/>
</dbReference>
<dbReference type="FunFam" id="1.10.630.10:FF:000029">
    <property type="entry name" value="Cytochrome P450 734A1"/>
    <property type="match status" value="1"/>
</dbReference>
<evidence type="ECO:0000256" key="11">
    <source>
        <dbReference type="PIRSR" id="PIRSR602401-1"/>
    </source>
</evidence>
<dbReference type="InterPro" id="IPR017972">
    <property type="entry name" value="Cyt_P450_CS"/>
</dbReference>
<dbReference type="SUPFAM" id="SSF48264">
    <property type="entry name" value="Cytochrome P450"/>
    <property type="match status" value="1"/>
</dbReference>
<accession>A0ABD2YSY8</accession>
<comment type="cofactor">
    <cofactor evidence="11">
        <name>heme</name>
        <dbReference type="ChEBI" id="CHEBI:30413"/>
    </cofactor>
</comment>
<evidence type="ECO:0000256" key="12">
    <source>
        <dbReference type="RuleBase" id="RU000461"/>
    </source>
</evidence>
<dbReference type="Proteomes" id="UP001630127">
    <property type="component" value="Unassembled WGS sequence"/>
</dbReference>
<dbReference type="PROSITE" id="PS00086">
    <property type="entry name" value="CYTOCHROME_P450"/>
    <property type="match status" value="1"/>
</dbReference>
<dbReference type="PANTHER" id="PTHR24282:SF255">
    <property type="entry name" value="CYTOCHROME P450 72A11-RELATED"/>
    <property type="match status" value="1"/>
</dbReference>
<organism evidence="13 14">
    <name type="scientific">Cinchona calisaya</name>
    <dbReference type="NCBI Taxonomy" id="153742"/>
    <lineage>
        <taxon>Eukaryota</taxon>
        <taxon>Viridiplantae</taxon>
        <taxon>Streptophyta</taxon>
        <taxon>Embryophyta</taxon>
        <taxon>Tracheophyta</taxon>
        <taxon>Spermatophyta</taxon>
        <taxon>Magnoliopsida</taxon>
        <taxon>eudicotyledons</taxon>
        <taxon>Gunneridae</taxon>
        <taxon>Pentapetalae</taxon>
        <taxon>asterids</taxon>
        <taxon>lamiids</taxon>
        <taxon>Gentianales</taxon>
        <taxon>Rubiaceae</taxon>
        <taxon>Cinchonoideae</taxon>
        <taxon>Cinchoneae</taxon>
        <taxon>Cinchona</taxon>
    </lineage>
</organism>
<proteinExistence type="inferred from homology"/>
<gene>
    <name evidence="13" type="ORF">ACH5RR_029863</name>
</gene>
<keyword evidence="8 11" id="KW-0408">Iron</keyword>
<dbReference type="PRINTS" id="PR00385">
    <property type="entry name" value="P450"/>
</dbReference>
<dbReference type="PANTHER" id="PTHR24282">
    <property type="entry name" value="CYTOCHROME P450 FAMILY MEMBER"/>
    <property type="match status" value="1"/>
</dbReference>
<dbReference type="Pfam" id="PF00067">
    <property type="entry name" value="p450"/>
    <property type="match status" value="1"/>
</dbReference>